<dbReference type="Pfam" id="PF00561">
    <property type="entry name" value="Abhydrolase_1"/>
    <property type="match status" value="1"/>
</dbReference>
<dbReference type="OrthoDB" id="9773293at2"/>
<dbReference type="SUPFAM" id="SSF53474">
    <property type="entry name" value="alpha/beta-Hydrolases"/>
    <property type="match status" value="1"/>
</dbReference>
<evidence type="ECO:0000313" key="3">
    <source>
        <dbReference type="Proteomes" id="UP000297649"/>
    </source>
</evidence>
<dbReference type="GO" id="GO:0016020">
    <property type="term" value="C:membrane"/>
    <property type="evidence" value="ECO:0007669"/>
    <property type="project" value="TreeGrafter"/>
</dbReference>
<dbReference type="Proteomes" id="UP000297649">
    <property type="component" value="Unassembled WGS sequence"/>
</dbReference>
<dbReference type="InterPro" id="IPR050266">
    <property type="entry name" value="AB_hydrolase_sf"/>
</dbReference>
<proteinExistence type="predicted"/>
<dbReference type="RefSeq" id="WP_135744709.1">
    <property type="nucleotide sequence ID" value="NZ_JAIZBL010000001.1"/>
</dbReference>
<dbReference type="Gene3D" id="3.40.50.1820">
    <property type="entry name" value="alpha/beta hydrolase"/>
    <property type="match status" value="1"/>
</dbReference>
<sequence length="301" mass="34887">MKFSSSELNEFESKGQYINFRGHSIFYRVIGTGDNVFLLHGYPFNSYDWSLVIPTLAKEKRVVILDFLGMGFSDKPQNYRYTFEEYAYIVNEVAKHLGIVEADILAHDLAVSVVQEMLASPEKNKFKIRSIAFMNGGLFSDVYKPRLIQKLLSQTPNFIGKFLSKKMSRKSVEKSLLSLFGANTQPNLSLLNIFWEVLNYKNGKSIAYLIGRMVFEKVHYQKRWIDAMLNTNIPFCYICGSADPNSGRHMANRFIKIFPKNPVYFLSEMVGHWPQLESPHEVISMYYQFQIYLKGLNETRK</sequence>
<accession>A0A6H3NPY2</accession>
<keyword evidence="3" id="KW-1185">Reference proteome</keyword>
<dbReference type="PANTHER" id="PTHR43798">
    <property type="entry name" value="MONOACYLGLYCEROL LIPASE"/>
    <property type="match status" value="1"/>
</dbReference>
<gene>
    <name evidence="2" type="ORF">EHR08_01505</name>
</gene>
<dbReference type="GO" id="GO:0046464">
    <property type="term" value="P:acylglycerol catabolic process"/>
    <property type="evidence" value="ECO:0007669"/>
    <property type="project" value="TreeGrafter"/>
</dbReference>
<organism evidence="2 3">
    <name type="scientific">Leptospira bandrabouensis</name>
    <dbReference type="NCBI Taxonomy" id="2484903"/>
    <lineage>
        <taxon>Bacteria</taxon>
        <taxon>Pseudomonadati</taxon>
        <taxon>Spirochaetota</taxon>
        <taxon>Spirochaetia</taxon>
        <taxon>Leptospirales</taxon>
        <taxon>Leptospiraceae</taxon>
        <taxon>Leptospira</taxon>
    </lineage>
</organism>
<feature type="domain" description="AB hydrolase-1" evidence="1">
    <location>
        <begin position="36"/>
        <end position="279"/>
    </location>
</feature>
<dbReference type="EMBL" id="RQHU01000005">
    <property type="protein sequence ID" value="TGN15009.1"/>
    <property type="molecule type" value="Genomic_DNA"/>
</dbReference>
<dbReference type="AlphaFoldDB" id="A0A6H3NPY2"/>
<reference evidence="2" key="1">
    <citation type="journal article" date="2019" name="PLoS Negl. Trop. Dis.">
        <title>Revisiting the worldwide diversity of Leptospira species in the environment.</title>
        <authorList>
            <person name="Vincent A.T."/>
            <person name="Schiettekatte O."/>
            <person name="Bourhy P."/>
            <person name="Veyrier F.J."/>
            <person name="Picardeau M."/>
        </authorList>
    </citation>
    <scope>NUCLEOTIDE SEQUENCE [LARGE SCALE GENOMIC DNA]</scope>
    <source>
        <strain evidence="2">201601109</strain>
    </source>
</reference>
<dbReference type="InterPro" id="IPR000073">
    <property type="entry name" value="AB_hydrolase_1"/>
</dbReference>
<evidence type="ECO:0000259" key="1">
    <source>
        <dbReference type="Pfam" id="PF00561"/>
    </source>
</evidence>
<name>A0A6H3NPY2_9LEPT</name>
<dbReference type="InterPro" id="IPR000639">
    <property type="entry name" value="Epox_hydrolase-like"/>
</dbReference>
<protein>
    <submittedName>
        <fullName evidence="2">Alpha/beta hydrolase</fullName>
    </submittedName>
</protein>
<comment type="caution">
    <text evidence="2">The sequence shown here is derived from an EMBL/GenBank/DDBJ whole genome shotgun (WGS) entry which is preliminary data.</text>
</comment>
<keyword evidence="2" id="KW-0378">Hydrolase</keyword>
<dbReference type="GO" id="GO:0047372">
    <property type="term" value="F:monoacylglycerol lipase activity"/>
    <property type="evidence" value="ECO:0007669"/>
    <property type="project" value="TreeGrafter"/>
</dbReference>
<evidence type="ECO:0000313" key="2">
    <source>
        <dbReference type="EMBL" id="TGN15009.1"/>
    </source>
</evidence>
<dbReference type="PRINTS" id="PR00412">
    <property type="entry name" value="EPOXHYDRLASE"/>
</dbReference>
<dbReference type="PANTHER" id="PTHR43798:SF33">
    <property type="entry name" value="HYDROLASE, PUTATIVE (AFU_ORTHOLOGUE AFUA_2G14860)-RELATED"/>
    <property type="match status" value="1"/>
</dbReference>
<dbReference type="InterPro" id="IPR029058">
    <property type="entry name" value="AB_hydrolase_fold"/>
</dbReference>